<dbReference type="Proteomes" id="UP000595858">
    <property type="component" value="Chromosome"/>
</dbReference>
<dbReference type="PROSITE" id="PS51257">
    <property type="entry name" value="PROKAR_LIPOPROTEIN"/>
    <property type="match status" value="1"/>
</dbReference>
<accession>A0AAP0WA60</accession>
<proteinExistence type="predicted"/>
<name>A0AAP0WA60_9ENTR</name>
<dbReference type="NCBIfam" id="NF045617">
    <property type="entry name" value="mostly_LP"/>
    <property type="match status" value="1"/>
</dbReference>
<dbReference type="AlphaFoldDB" id="A0AAP0WA60"/>
<gene>
    <name evidence="1" type="ORF">OIPHN260_13760</name>
</gene>
<evidence type="ECO:0008006" key="3">
    <source>
        <dbReference type="Google" id="ProtNLM"/>
    </source>
</evidence>
<evidence type="ECO:0000313" key="2">
    <source>
        <dbReference type="Proteomes" id="UP000595858"/>
    </source>
</evidence>
<sequence length="118" mass="13312">MKKLLVIIAICISITGCPGGKRAPKTRLTFINGNHICFSINKNDILKYYTIYSSKAHQISIVTGSGYGDLNASYPDTCMNIKWENEHTYVIHYGLNGKEYVHQFDIDKNGKLINLGER</sequence>
<reference evidence="1" key="1">
    <citation type="journal article" date="2020" name="J Glob Antimicrob Resist">
        <title>Genomic characterization of clinical Enterobacter roggenkampii co-harboring blaIMP-1- and blaGES-5-encoding IncP6 and mcr-9-encoding IncHI2 plasmids isolated in Japan.</title>
        <authorList>
            <person name="Umeda K."/>
            <person name="Nakamura H."/>
            <person name="Fukuda A."/>
            <person name="Matsumoto Y."/>
            <person name="Motooka D."/>
            <person name="Nakamura S."/>
            <person name="Yasui Y."/>
            <person name="Yoshida H."/>
            <person name="Kawahara R."/>
        </authorList>
    </citation>
    <scope>NUCLEOTIDE SEQUENCE</scope>
    <source>
        <strain evidence="1">OIPH-N260</strain>
    </source>
</reference>
<evidence type="ECO:0000313" key="1">
    <source>
        <dbReference type="EMBL" id="BCL41874.1"/>
    </source>
</evidence>
<organism evidence="1 2">
    <name type="scientific">Enterobacter roggenkampii</name>
    <dbReference type="NCBI Taxonomy" id="1812935"/>
    <lineage>
        <taxon>Bacteria</taxon>
        <taxon>Pseudomonadati</taxon>
        <taxon>Pseudomonadota</taxon>
        <taxon>Gammaproteobacteria</taxon>
        <taxon>Enterobacterales</taxon>
        <taxon>Enterobacteriaceae</taxon>
        <taxon>Enterobacter</taxon>
        <taxon>Enterobacter cloacae complex</taxon>
    </lineage>
</organism>
<dbReference type="InterPro" id="IPR054657">
    <property type="entry name" value="T6SS_periplasmic_put"/>
</dbReference>
<protein>
    <recommendedName>
        <fullName evidence="3">Lipoprotein</fullName>
    </recommendedName>
</protein>
<dbReference type="RefSeq" id="WP_023334840.1">
    <property type="nucleotide sequence ID" value="NZ_AP023447.1"/>
</dbReference>
<dbReference type="EMBL" id="AP023447">
    <property type="protein sequence ID" value="BCL41874.1"/>
    <property type="molecule type" value="Genomic_DNA"/>
</dbReference>